<dbReference type="EMBL" id="JARK01001431">
    <property type="protein sequence ID" value="EYC03201.1"/>
    <property type="molecule type" value="Genomic_DNA"/>
</dbReference>
<dbReference type="STRING" id="53326.A0A016TKI3"/>
<protein>
    <recommendedName>
        <fullName evidence="2">EGF-like domain-containing protein</fullName>
    </recommendedName>
</protein>
<dbReference type="InterPro" id="IPR000742">
    <property type="entry name" value="EGF"/>
</dbReference>
<dbReference type="PROSITE" id="PS01186">
    <property type="entry name" value="EGF_2"/>
    <property type="match status" value="1"/>
</dbReference>
<organism evidence="3 4">
    <name type="scientific">Ancylostoma ceylanicum</name>
    <dbReference type="NCBI Taxonomy" id="53326"/>
    <lineage>
        <taxon>Eukaryota</taxon>
        <taxon>Metazoa</taxon>
        <taxon>Ecdysozoa</taxon>
        <taxon>Nematoda</taxon>
        <taxon>Chromadorea</taxon>
        <taxon>Rhabditida</taxon>
        <taxon>Rhabditina</taxon>
        <taxon>Rhabditomorpha</taxon>
        <taxon>Strongyloidea</taxon>
        <taxon>Ancylostomatidae</taxon>
        <taxon>Ancylostomatinae</taxon>
        <taxon>Ancylostoma</taxon>
    </lineage>
</organism>
<dbReference type="Proteomes" id="UP000024635">
    <property type="component" value="Unassembled WGS sequence"/>
</dbReference>
<dbReference type="OrthoDB" id="283575at2759"/>
<reference evidence="4" key="1">
    <citation type="journal article" date="2015" name="Nat. Genet.">
        <title>The genome and transcriptome of the zoonotic hookworm Ancylostoma ceylanicum identify infection-specific gene families.</title>
        <authorList>
            <person name="Schwarz E.M."/>
            <person name="Hu Y."/>
            <person name="Antoshechkin I."/>
            <person name="Miller M.M."/>
            <person name="Sternberg P.W."/>
            <person name="Aroian R.V."/>
        </authorList>
    </citation>
    <scope>NUCLEOTIDE SEQUENCE</scope>
    <source>
        <strain evidence="4">HY135</strain>
    </source>
</reference>
<proteinExistence type="predicted"/>
<gene>
    <name evidence="3" type="primary">Acey_s0095.g2818</name>
    <name evidence="3" type="synonym">Acey-C23H4.8</name>
    <name evidence="3" type="ORF">Y032_0095g2818</name>
</gene>
<keyword evidence="4" id="KW-1185">Reference proteome</keyword>
<keyword evidence="1" id="KW-0472">Membrane</keyword>
<evidence type="ECO:0000313" key="4">
    <source>
        <dbReference type="Proteomes" id="UP000024635"/>
    </source>
</evidence>
<feature type="transmembrane region" description="Helical" evidence="1">
    <location>
        <begin position="177"/>
        <end position="198"/>
    </location>
</feature>
<accession>A0A016TKI3</accession>
<comment type="caution">
    <text evidence="3">The sequence shown here is derived from an EMBL/GenBank/DDBJ whole genome shotgun (WGS) entry which is preliminary data.</text>
</comment>
<keyword evidence="1" id="KW-0812">Transmembrane</keyword>
<keyword evidence="1" id="KW-1133">Transmembrane helix</keyword>
<evidence type="ECO:0000256" key="1">
    <source>
        <dbReference type="SAM" id="Phobius"/>
    </source>
</evidence>
<name>A0A016TKI3_9BILA</name>
<sequence>MLVQDFWTNLSASESVPKTACAAGKIHSVLHQYMSFTSSTVFFIPLLLLISISANADEDELPSTSHRHRHLRGTTYRRRQPVCVHGRPVDGECECEQEYIGRHCEKKKHCASFRRYRNGSCPSCIPGYYGEYCEEIHCVHGEPSRMETKCECEEPYSGTFCDELSTKRVYSYYNRRVYWLGPLGALSLIPMCALYMGCEYMAKKRRVKRVGEMLDGQNITVDEEVLHHLLTKKVSEV</sequence>
<evidence type="ECO:0000313" key="3">
    <source>
        <dbReference type="EMBL" id="EYC03201.1"/>
    </source>
</evidence>
<feature type="domain" description="EGF-like" evidence="2">
    <location>
        <begin position="150"/>
        <end position="161"/>
    </location>
</feature>
<dbReference type="AlphaFoldDB" id="A0A016TKI3"/>
<evidence type="ECO:0000259" key="2">
    <source>
        <dbReference type="PROSITE" id="PS01186"/>
    </source>
</evidence>